<comment type="caution">
    <text evidence="1">The sequence shown here is derived from an EMBL/GenBank/DDBJ whole genome shotgun (WGS) entry which is preliminary data.</text>
</comment>
<sequence>MKGIITAKELRMARPFDTVCATDTYYTRFANRLNNKLLGFVDKNGANKTFIHRLALRLTLYLEDIVADMGVWHSFSDLCMKLYGYPVPMYHSDEEYYPDEPSFDAVRYLIWDVSSDLASDQIFDADTFLADLAEEAFAMVDAAFEDAPINEEGKKQIESIIEYAGEGFNELRESLNWIIFGCYITAGERVSEMIRTEISALPEKGPLKGMTSSMKEYFVISSTKFFNNIGPLALKPYEWLGQLATTTGHDNIADMISEIETIKPDTYKYTPTDDDPLTLENLHGKVIKVSREELNMDDRIIKSHNGLIASFVFFKGEWRLNGVLMPLQLSDGQFEDIKKDQPDYLEPGQKLMTAEMILEKIGGHRLVYFKDAEEMTDYLHEKLNYSKDEIKGSSIADMEMPCMFIDTEDNKDPQFFAQNIEEYIKAPDNPYYDADDAKASGISLLWDPTSASTNMVNYLIDNELLPDIENHFVFSQKCTHKQRLADMNFFMRFSRMDKY</sequence>
<organism evidence="1 2">
    <name type="scientific">Prevotella lacticifex</name>
    <dbReference type="NCBI Taxonomy" id="2854755"/>
    <lineage>
        <taxon>Bacteria</taxon>
        <taxon>Pseudomonadati</taxon>
        <taxon>Bacteroidota</taxon>
        <taxon>Bacteroidia</taxon>
        <taxon>Bacteroidales</taxon>
        <taxon>Prevotellaceae</taxon>
        <taxon>Prevotella</taxon>
    </lineage>
</organism>
<dbReference type="GeneID" id="72468761"/>
<protein>
    <recommendedName>
        <fullName evidence="3">DUF3843 family protein</fullName>
    </recommendedName>
</protein>
<dbReference type="AlphaFoldDB" id="A0A9R1C8B7"/>
<reference evidence="1" key="1">
    <citation type="journal article" date="2022" name="Int. J. Syst. Evol. Microbiol.">
        <title>Prevotella lacticifex sp. nov., isolated from the rumen of cows.</title>
        <authorList>
            <person name="Shinkai T."/>
            <person name="Ikeyama N."/>
            <person name="Kumagai M."/>
            <person name="Ohmori H."/>
            <person name="Sakamoto M."/>
            <person name="Ohkuma M."/>
            <person name="Mitsumori M."/>
        </authorList>
    </citation>
    <scope>NUCLEOTIDE SEQUENCE</scope>
    <source>
        <strain evidence="1">R5076</strain>
    </source>
</reference>
<name>A0A9R1C8B7_9BACT</name>
<dbReference type="Proteomes" id="UP000825483">
    <property type="component" value="Unassembled WGS sequence"/>
</dbReference>
<dbReference type="EMBL" id="BPUB01000001">
    <property type="protein sequence ID" value="GJG57857.1"/>
    <property type="molecule type" value="Genomic_DNA"/>
</dbReference>
<keyword evidence="2" id="KW-1185">Reference proteome</keyword>
<accession>A0A9R1C8B7</accession>
<proteinExistence type="predicted"/>
<dbReference type="InterPro" id="IPR024214">
    <property type="entry name" value="DUF3843"/>
</dbReference>
<dbReference type="Pfam" id="PF12954">
    <property type="entry name" value="DUF3843"/>
    <property type="match status" value="2"/>
</dbReference>
<gene>
    <name evidence="1" type="ORF">PRLR5076_07080</name>
</gene>
<evidence type="ECO:0000313" key="1">
    <source>
        <dbReference type="EMBL" id="GJG57857.1"/>
    </source>
</evidence>
<dbReference type="RefSeq" id="WP_223927013.1">
    <property type="nucleotide sequence ID" value="NZ_BPTU01000004.1"/>
</dbReference>
<evidence type="ECO:0000313" key="2">
    <source>
        <dbReference type="Proteomes" id="UP000825483"/>
    </source>
</evidence>
<evidence type="ECO:0008006" key="3">
    <source>
        <dbReference type="Google" id="ProtNLM"/>
    </source>
</evidence>